<dbReference type="CDD" id="cd01948">
    <property type="entry name" value="EAL"/>
    <property type="match status" value="1"/>
</dbReference>
<evidence type="ECO:0000259" key="2">
    <source>
        <dbReference type="PROSITE" id="PS50112"/>
    </source>
</evidence>
<keyword evidence="7" id="KW-1185">Reference proteome</keyword>
<evidence type="ECO:0000313" key="6">
    <source>
        <dbReference type="EMBL" id="EHP28891.1"/>
    </source>
</evidence>
<sequence length="899" mass="104207">MKNKSLKYKIFIIFYIPAIALIYFSYTSVVHEFKQLNYSSAFKLSAHVTDVLANFIHNIQIERGLSAGYIVIEDKNLYKEKLKQQHTKTDKAYNELLKIIKLKSESKRELESIVDYKAKPVVKEIMQDLKSLKEVREKVLNSSIKFDDEINYYTDINRKIILIIKIFNISFKDIKHDTQSIIELQKLKEYAGLERAYIYNQLLYDTTDDKIILELKNFQEKQNELTEDFFASSSNELNKIYNESYNIAVEDKLNYCRNNILNSSLHNTKEADKCFKASTEYIEIFAGISTKILDRYKDNANQMYDKSLHSLYITIFLWSISIIALIFLTYILKRLITKEEKYIQELRIAGYAFDAQEAMVITDLSGTIVKVNKAFTDITMYEASEAIGKNPKILKSHLNDDKFYKAMWNEIISFGKWKGEIFNKRKNGEIYPEILSITAIKNEDNKTTNYIAQFTDITSIKKAQEDAQYQANHDFLTGLLNRNSLIEKLHEEFIKAKRHNFTHAFLYIDIDDFKKINDQYGHNIGDMLIVEVSQRLKHILREDDVIARISGDEFGIMLLNFDKENSDIAKCIKGICTKILKSISESFLIYEHKIDISLSIGIKLFPDNEELKDEVIIHADTAMNQSKAQGKNQYVFFDRQIDNELKKYIALEKEIKNALKNNEFKFYFQPKVNVKTEKIDGAEILIRWLHPDKGLLYPGSFLDVAQEIGVIPDITSLALKKACEFLKSSTEIFDGAIAINISSEELLKADFEENIISTILHYKVDPSKIELEITENDIIKDFDLAIIKIKNLQKLGVKFSIDDFGTGYSSITYLQKLPVNTLKIDKCFFDNLSLDSNKELVKIVINMAKTFNMNIISEGIESNEQLEFIKECGSDQYQGFYFSKAIDEESFNTLLKIKK</sequence>
<dbReference type="NCBIfam" id="TIGR00229">
    <property type="entry name" value="sensory_box"/>
    <property type="match status" value="1"/>
</dbReference>
<evidence type="ECO:0000259" key="4">
    <source>
        <dbReference type="PROSITE" id="PS50883"/>
    </source>
</evidence>
<keyword evidence="1" id="KW-1133">Transmembrane helix</keyword>
<evidence type="ECO:0000313" key="7">
    <source>
        <dbReference type="Proteomes" id="UP000006431"/>
    </source>
</evidence>
<accession>H1FUC5</accession>
<gene>
    <name evidence="6" type="ORF">SMGD1_0364</name>
</gene>
<feature type="domain" description="EAL" evidence="4">
    <location>
        <begin position="648"/>
        <end position="899"/>
    </location>
</feature>
<dbReference type="InterPro" id="IPR000014">
    <property type="entry name" value="PAS"/>
</dbReference>
<dbReference type="Gene3D" id="3.30.450.20">
    <property type="entry name" value="PAS domain"/>
    <property type="match status" value="1"/>
</dbReference>
<dbReference type="Gene3D" id="3.20.20.450">
    <property type="entry name" value="EAL domain"/>
    <property type="match status" value="1"/>
</dbReference>
<dbReference type="SUPFAM" id="SSF55785">
    <property type="entry name" value="PYP-like sensor domain (PAS domain)"/>
    <property type="match status" value="1"/>
</dbReference>
<dbReference type="PROSITE" id="PS50887">
    <property type="entry name" value="GGDEF"/>
    <property type="match status" value="1"/>
</dbReference>
<dbReference type="SMART" id="SM00086">
    <property type="entry name" value="PAC"/>
    <property type="match status" value="1"/>
</dbReference>
<dbReference type="Pfam" id="PF00990">
    <property type="entry name" value="GGDEF"/>
    <property type="match status" value="1"/>
</dbReference>
<protein>
    <submittedName>
        <fullName evidence="6">Sensory box/GGDEF domain/EAL domain protein</fullName>
    </submittedName>
</protein>
<dbReference type="HOGENOM" id="CLU_000445_70_20_7"/>
<dbReference type="Pfam" id="PF08376">
    <property type="entry name" value="NIT"/>
    <property type="match status" value="1"/>
</dbReference>
<dbReference type="SUPFAM" id="SSF55073">
    <property type="entry name" value="Nucleotide cyclase"/>
    <property type="match status" value="1"/>
</dbReference>
<dbReference type="AlphaFoldDB" id="B6BNT7"/>
<organism evidence="6 7">
    <name type="scientific">Sulfurimonas gotlandica (strain DSM 19862 / JCM 16533 / GD1)</name>
    <dbReference type="NCBI Taxonomy" id="929558"/>
    <lineage>
        <taxon>Bacteria</taxon>
        <taxon>Pseudomonadati</taxon>
        <taxon>Campylobacterota</taxon>
        <taxon>Epsilonproteobacteria</taxon>
        <taxon>Campylobacterales</taxon>
        <taxon>Sulfurimonadaceae</taxon>
        <taxon>Sulfurimonas</taxon>
    </lineage>
</organism>
<dbReference type="InterPro" id="IPR001610">
    <property type="entry name" value="PAC"/>
</dbReference>
<dbReference type="EMBL" id="AFRZ01000001">
    <property type="protein sequence ID" value="EHP28891.1"/>
    <property type="molecule type" value="Genomic_DNA"/>
</dbReference>
<dbReference type="SMART" id="SM00052">
    <property type="entry name" value="EAL"/>
    <property type="match status" value="1"/>
</dbReference>
<comment type="caution">
    <text evidence="6">The sequence shown here is derived from an EMBL/GenBank/DDBJ whole genome shotgun (WGS) entry which is preliminary data.</text>
</comment>
<dbReference type="Pfam" id="PF13426">
    <property type="entry name" value="PAS_9"/>
    <property type="match status" value="1"/>
</dbReference>
<dbReference type="eggNOG" id="COG5001">
    <property type="taxonomic scope" value="Bacteria"/>
</dbReference>
<dbReference type="SMART" id="SM00267">
    <property type="entry name" value="GGDEF"/>
    <property type="match status" value="1"/>
</dbReference>
<dbReference type="Pfam" id="PF00563">
    <property type="entry name" value="EAL"/>
    <property type="match status" value="1"/>
</dbReference>
<dbReference type="InterPro" id="IPR052155">
    <property type="entry name" value="Biofilm_reg_signaling"/>
</dbReference>
<dbReference type="InterPro" id="IPR013587">
    <property type="entry name" value="Nitrate/nitrite_sensing"/>
</dbReference>
<dbReference type="InterPro" id="IPR029787">
    <property type="entry name" value="Nucleotide_cyclase"/>
</dbReference>
<dbReference type="PROSITE" id="PS50113">
    <property type="entry name" value="PAC"/>
    <property type="match status" value="1"/>
</dbReference>
<dbReference type="SUPFAM" id="SSF141868">
    <property type="entry name" value="EAL domain-like"/>
    <property type="match status" value="1"/>
</dbReference>
<dbReference type="InterPro" id="IPR000160">
    <property type="entry name" value="GGDEF_dom"/>
</dbReference>
<feature type="domain" description="PAS" evidence="2">
    <location>
        <begin position="338"/>
        <end position="390"/>
    </location>
</feature>
<dbReference type="PANTHER" id="PTHR44757">
    <property type="entry name" value="DIGUANYLATE CYCLASE DGCP"/>
    <property type="match status" value="1"/>
</dbReference>
<dbReference type="NCBIfam" id="TIGR00254">
    <property type="entry name" value="GGDEF"/>
    <property type="match status" value="1"/>
</dbReference>
<keyword evidence="1" id="KW-0472">Membrane</keyword>
<accession>B6BNT7</accession>
<name>B6BNT7_SULGG</name>
<dbReference type="InterPro" id="IPR043128">
    <property type="entry name" value="Rev_trsase/Diguanyl_cyclase"/>
</dbReference>
<dbReference type="PROSITE" id="PS50112">
    <property type="entry name" value="PAS"/>
    <property type="match status" value="1"/>
</dbReference>
<feature type="domain" description="GGDEF" evidence="5">
    <location>
        <begin position="501"/>
        <end position="639"/>
    </location>
</feature>
<dbReference type="CDD" id="cd01949">
    <property type="entry name" value="GGDEF"/>
    <property type="match status" value="1"/>
</dbReference>
<reference evidence="6 7" key="1">
    <citation type="journal article" date="2012" name="Proc. Natl. Acad. Sci. U.S.A.">
        <title>Genome and physiology of a model Epsilonproteobacterium responsible for sulfide detoxification in marine oxygen depletion zones.</title>
        <authorList>
            <person name="Grote J."/>
            <person name="Schott T."/>
            <person name="Bruckner C.G."/>
            <person name="Glockner F.O."/>
            <person name="Jost G."/>
            <person name="Teeling H."/>
            <person name="Labrenz M."/>
            <person name="Jurgens K."/>
        </authorList>
    </citation>
    <scope>NUCLEOTIDE SEQUENCE [LARGE SCALE GENOMIC DNA]</scope>
    <source>
        <strain evidence="6 7">GD1</strain>
    </source>
</reference>
<feature type="transmembrane region" description="Helical" evidence="1">
    <location>
        <begin position="12"/>
        <end position="30"/>
    </location>
</feature>
<proteinExistence type="predicted"/>
<dbReference type="Proteomes" id="UP000006431">
    <property type="component" value="Unassembled WGS sequence"/>
</dbReference>
<dbReference type="PROSITE" id="PS50883">
    <property type="entry name" value="EAL"/>
    <property type="match status" value="1"/>
</dbReference>
<dbReference type="InterPro" id="IPR035965">
    <property type="entry name" value="PAS-like_dom_sf"/>
</dbReference>
<feature type="domain" description="PAC" evidence="3">
    <location>
        <begin position="417"/>
        <end position="469"/>
    </location>
</feature>
<evidence type="ECO:0000259" key="3">
    <source>
        <dbReference type="PROSITE" id="PS50113"/>
    </source>
</evidence>
<dbReference type="InterPro" id="IPR000700">
    <property type="entry name" value="PAS-assoc_C"/>
</dbReference>
<dbReference type="CDD" id="cd00130">
    <property type="entry name" value="PAS"/>
    <property type="match status" value="1"/>
</dbReference>
<dbReference type="Gene3D" id="3.30.70.270">
    <property type="match status" value="1"/>
</dbReference>
<dbReference type="PATRIC" id="fig|929558.5.peg.362"/>
<keyword evidence="1" id="KW-0812">Transmembrane</keyword>
<dbReference type="InterPro" id="IPR035919">
    <property type="entry name" value="EAL_sf"/>
</dbReference>
<evidence type="ECO:0000256" key="1">
    <source>
        <dbReference type="SAM" id="Phobius"/>
    </source>
</evidence>
<evidence type="ECO:0000259" key="5">
    <source>
        <dbReference type="PROSITE" id="PS50887"/>
    </source>
</evidence>
<dbReference type="InterPro" id="IPR001633">
    <property type="entry name" value="EAL_dom"/>
</dbReference>
<dbReference type="OrthoDB" id="9812260at2"/>
<dbReference type="RefSeq" id="WP_008340035.1">
    <property type="nucleotide sequence ID" value="NZ_AFRZ01000001.1"/>
</dbReference>
<feature type="transmembrane region" description="Helical" evidence="1">
    <location>
        <begin position="311"/>
        <end position="332"/>
    </location>
</feature>
<dbReference type="PANTHER" id="PTHR44757:SF2">
    <property type="entry name" value="BIOFILM ARCHITECTURE MAINTENANCE PROTEIN MBAA"/>
    <property type="match status" value="1"/>
</dbReference>
<dbReference type="STRING" id="929558.SMGD1_0364"/>